<evidence type="ECO:0000256" key="1">
    <source>
        <dbReference type="ARBA" id="ARBA00000427"/>
    </source>
</evidence>
<feature type="domain" description="Sialidase" evidence="4">
    <location>
        <begin position="70"/>
        <end position="372"/>
    </location>
</feature>
<dbReference type="Gene3D" id="2.120.10.10">
    <property type="match status" value="1"/>
</dbReference>
<dbReference type="Pfam" id="PF13088">
    <property type="entry name" value="BNR_2"/>
    <property type="match status" value="1"/>
</dbReference>
<evidence type="ECO:0000313" key="6">
    <source>
        <dbReference type="Proteomes" id="UP001500618"/>
    </source>
</evidence>
<evidence type="ECO:0000256" key="3">
    <source>
        <dbReference type="ARBA" id="ARBA00012733"/>
    </source>
</evidence>
<dbReference type="EMBL" id="BAAANY010000003">
    <property type="protein sequence ID" value="GAA1661876.1"/>
    <property type="molecule type" value="Genomic_DNA"/>
</dbReference>
<comment type="similarity">
    <text evidence="2">Belongs to the glycosyl hydrolase 33 family.</text>
</comment>
<comment type="caution">
    <text evidence="5">The sequence shown here is derived from an EMBL/GenBank/DDBJ whole genome shotgun (WGS) entry which is preliminary data.</text>
</comment>
<evidence type="ECO:0000259" key="4">
    <source>
        <dbReference type="Pfam" id="PF13088"/>
    </source>
</evidence>
<evidence type="ECO:0000256" key="2">
    <source>
        <dbReference type="ARBA" id="ARBA00009348"/>
    </source>
</evidence>
<dbReference type="EC" id="3.2.1.18" evidence="3"/>
<dbReference type="PANTHER" id="PTHR10628">
    <property type="entry name" value="SIALIDASE"/>
    <property type="match status" value="1"/>
</dbReference>
<evidence type="ECO:0000313" key="5">
    <source>
        <dbReference type="EMBL" id="GAA1661876.1"/>
    </source>
</evidence>
<sequence length="402" mass="42604">MHRKFWPVLGTFAGVAGVIAAATLLPTAIGALVAQSPAARCSGAVPYKKGDGGYNTFRIPAVVKARNGMILAFAEGRKDSGGDSGNIDIVLRRSGDGGCTWGPLQVVADQGTDTIGNPAPVVTNTGRIVLLSVHNGGSVTEAQIIRGQVSAADTRRPFVQYSDDNGATWSALREITAQAKKPDWRWYATTPGHALQISRGPHAGRLVVAANHTTTPGTTDTGAEGKYNSGHDIYSDDLGQTWHIGYIDENPDGFINVNESTATELPDGRLYFNTRNDATAPGHRADAYSSDGGQTLDKPFPPNDTIVAAISQGSVLQLSQPDLLLFSGPYDPNNKRAAMSLQVSRDQGVNFTLGLTLSGLPAAYSDLVQVDQKTVAVLYETGDFSAYENITFTRVPISRLSS</sequence>
<keyword evidence="6" id="KW-1185">Reference proteome</keyword>
<dbReference type="RefSeq" id="WP_163572127.1">
    <property type="nucleotide sequence ID" value="NZ_BAAANY010000003.1"/>
</dbReference>
<reference evidence="5 6" key="1">
    <citation type="journal article" date="2019" name="Int. J. Syst. Evol. Microbiol.">
        <title>The Global Catalogue of Microorganisms (GCM) 10K type strain sequencing project: providing services to taxonomists for standard genome sequencing and annotation.</title>
        <authorList>
            <consortium name="The Broad Institute Genomics Platform"/>
            <consortium name="The Broad Institute Genome Sequencing Center for Infectious Disease"/>
            <person name="Wu L."/>
            <person name="Ma J."/>
        </authorList>
    </citation>
    <scope>NUCLEOTIDE SEQUENCE [LARGE SCALE GENOMIC DNA]</scope>
    <source>
        <strain evidence="5 6">JCM 14718</strain>
    </source>
</reference>
<dbReference type="InterPro" id="IPR011040">
    <property type="entry name" value="Sialidase"/>
</dbReference>
<dbReference type="Proteomes" id="UP001500618">
    <property type="component" value="Unassembled WGS sequence"/>
</dbReference>
<dbReference type="PANTHER" id="PTHR10628:SF30">
    <property type="entry name" value="EXO-ALPHA-SIALIDASE"/>
    <property type="match status" value="1"/>
</dbReference>
<name>A0ABN2FY27_9ACTN</name>
<dbReference type="SUPFAM" id="SSF50939">
    <property type="entry name" value="Sialidases"/>
    <property type="match status" value="1"/>
</dbReference>
<proteinExistence type="inferred from homology"/>
<gene>
    <name evidence="5" type="ORF">GCM10009765_09190</name>
</gene>
<accession>A0ABN2FY27</accession>
<comment type="catalytic activity">
    <reaction evidence="1">
        <text>Hydrolysis of alpha-(2-&gt;3)-, alpha-(2-&gt;6)-, alpha-(2-&gt;8)- glycosidic linkages of terminal sialic acid residues in oligosaccharides, glycoproteins, glycolipids, colominic acid and synthetic substrates.</text>
        <dbReference type="EC" id="3.2.1.18"/>
    </reaction>
</comment>
<dbReference type="CDD" id="cd15482">
    <property type="entry name" value="Sialidase_non-viral"/>
    <property type="match status" value="1"/>
</dbReference>
<organism evidence="5 6">
    <name type="scientific">Fodinicola feengrottensis</name>
    <dbReference type="NCBI Taxonomy" id="435914"/>
    <lineage>
        <taxon>Bacteria</taxon>
        <taxon>Bacillati</taxon>
        <taxon>Actinomycetota</taxon>
        <taxon>Actinomycetes</taxon>
        <taxon>Mycobacteriales</taxon>
        <taxon>Fodinicola</taxon>
    </lineage>
</organism>
<protein>
    <recommendedName>
        <fullName evidence="3">exo-alpha-sialidase</fullName>
        <ecNumber evidence="3">3.2.1.18</ecNumber>
    </recommendedName>
</protein>
<dbReference type="InterPro" id="IPR036278">
    <property type="entry name" value="Sialidase_sf"/>
</dbReference>
<dbReference type="InterPro" id="IPR026856">
    <property type="entry name" value="Sialidase_fam"/>
</dbReference>